<evidence type="ECO:0000256" key="1">
    <source>
        <dbReference type="ARBA" id="ARBA00001954"/>
    </source>
</evidence>
<comment type="cofactor">
    <cofactor evidence="1">
        <name>Fe(2+)</name>
        <dbReference type="ChEBI" id="CHEBI:29033"/>
    </cofactor>
</comment>
<dbReference type="Gene3D" id="2.60.120.620">
    <property type="entry name" value="q2cbj1_9rhob like domain"/>
    <property type="match status" value="1"/>
</dbReference>
<dbReference type="GO" id="GO:0005506">
    <property type="term" value="F:iron ion binding"/>
    <property type="evidence" value="ECO:0007669"/>
    <property type="project" value="UniProtKB-ARBA"/>
</dbReference>
<gene>
    <name evidence="2" type="ORF">SBA5_600018</name>
</gene>
<name>A0A2N9LX43_9BACT</name>
<dbReference type="AlphaFoldDB" id="A0A2N9LX43"/>
<proteinExistence type="predicted"/>
<sequence length="312" mass="35408">MKPLCEVQARDLTSRSLRTPLRSKGYVLIRGLLPQKDVRQVLVEITRILSATGWLLPDHDPLDRVANMSSACGDPDPEFKRTYQEVFNLAEFHALPHHAELQRVMKMIVGDRLLIHPKPIGRLIFPNCERLRVHAHQDYRFMGGDPECFTVWIPLHECPIEVGPLQIMEGSHRAGIIAHDDEGLHVPEIKASAPAEGEWAESAIHAGDVLIFHSLTVHAGMPNLSKQMRISLDCRFQDYARALNPANLAFAGESGKSWEKTYSGWHSDDLKYYWKRLPLKLKPSKSELKELSASAEPAAMRERYARIFNQLN</sequence>
<dbReference type="Proteomes" id="UP000239735">
    <property type="component" value="Unassembled WGS sequence"/>
</dbReference>
<evidence type="ECO:0000313" key="2">
    <source>
        <dbReference type="EMBL" id="SPE27776.1"/>
    </source>
</evidence>
<dbReference type="OrthoDB" id="243460at2"/>
<dbReference type="EMBL" id="OKRB01000120">
    <property type="protein sequence ID" value="SPE27776.1"/>
    <property type="molecule type" value="Genomic_DNA"/>
</dbReference>
<evidence type="ECO:0000313" key="3">
    <source>
        <dbReference type="Proteomes" id="UP000239735"/>
    </source>
</evidence>
<keyword evidence="2" id="KW-0223">Dioxygenase</keyword>
<protein>
    <submittedName>
        <fullName evidence="2">Phytanoyl-CoA dioxygenase</fullName>
    </submittedName>
</protein>
<dbReference type="GO" id="GO:0016706">
    <property type="term" value="F:2-oxoglutarate-dependent dioxygenase activity"/>
    <property type="evidence" value="ECO:0007669"/>
    <property type="project" value="UniProtKB-ARBA"/>
</dbReference>
<dbReference type="PANTHER" id="PTHR20883">
    <property type="entry name" value="PHYTANOYL-COA DIOXYGENASE DOMAIN CONTAINING 1"/>
    <property type="match status" value="1"/>
</dbReference>
<dbReference type="SUPFAM" id="SSF51197">
    <property type="entry name" value="Clavaminate synthase-like"/>
    <property type="match status" value="1"/>
</dbReference>
<reference evidence="3" key="1">
    <citation type="submission" date="2018-02" db="EMBL/GenBank/DDBJ databases">
        <authorList>
            <person name="Hausmann B."/>
        </authorList>
    </citation>
    <scope>NUCLEOTIDE SEQUENCE [LARGE SCALE GENOMIC DNA]</scope>
    <source>
        <strain evidence="3">Peat soil MAG SbA5</strain>
    </source>
</reference>
<keyword evidence="2" id="KW-0560">Oxidoreductase</keyword>
<dbReference type="PANTHER" id="PTHR20883:SF48">
    <property type="entry name" value="ECTOINE DIOXYGENASE"/>
    <property type="match status" value="1"/>
</dbReference>
<organism evidence="2 3">
    <name type="scientific">Candidatus Sulfuritelmatomonas gaucii</name>
    <dbReference type="NCBI Taxonomy" id="2043161"/>
    <lineage>
        <taxon>Bacteria</taxon>
        <taxon>Pseudomonadati</taxon>
        <taxon>Acidobacteriota</taxon>
        <taxon>Terriglobia</taxon>
        <taxon>Terriglobales</taxon>
        <taxon>Acidobacteriaceae</taxon>
        <taxon>Candidatus Sulfuritelmatomonas</taxon>
    </lineage>
</organism>
<accession>A0A2N9LX43</accession>
<dbReference type="InterPro" id="IPR008775">
    <property type="entry name" value="Phytyl_CoA_dOase-like"/>
</dbReference>
<dbReference type="Pfam" id="PF05721">
    <property type="entry name" value="PhyH"/>
    <property type="match status" value="1"/>
</dbReference>